<proteinExistence type="predicted"/>
<sequence length="91" mass="9811">MVGAIDTKYRKKGDTMESNIIDVEATPVEAIQQPQPVPQVSGVSVIEYLSNISYVLTGMVTNINEQVTRLIATGKQQENANGKNTTTSNGN</sequence>
<gene>
    <name evidence="1" type="ORF">UFOVP1192_55</name>
</gene>
<name>A0A6J5R9K0_9CAUD</name>
<evidence type="ECO:0000313" key="1">
    <source>
        <dbReference type="EMBL" id="CAB4190358.1"/>
    </source>
</evidence>
<organism evidence="1">
    <name type="scientific">uncultured Caudovirales phage</name>
    <dbReference type="NCBI Taxonomy" id="2100421"/>
    <lineage>
        <taxon>Viruses</taxon>
        <taxon>Duplodnaviria</taxon>
        <taxon>Heunggongvirae</taxon>
        <taxon>Uroviricota</taxon>
        <taxon>Caudoviricetes</taxon>
        <taxon>Peduoviridae</taxon>
        <taxon>Maltschvirus</taxon>
        <taxon>Maltschvirus maltsch</taxon>
    </lineage>
</organism>
<accession>A0A6J5R9K0</accession>
<protein>
    <submittedName>
        <fullName evidence="1">Uncharacterized protein</fullName>
    </submittedName>
</protein>
<reference evidence="1" key="1">
    <citation type="submission" date="2020-05" db="EMBL/GenBank/DDBJ databases">
        <authorList>
            <person name="Chiriac C."/>
            <person name="Salcher M."/>
            <person name="Ghai R."/>
            <person name="Kavagutti S V."/>
        </authorList>
    </citation>
    <scope>NUCLEOTIDE SEQUENCE</scope>
</reference>
<dbReference type="EMBL" id="LR797151">
    <property type="protein sequence ID" value="CAB4190358.1"/>
    <property type="molecule type" value="Genomic_DNA"/>
</dbReference>